<evidence type="ECO:0000313" key="2">
    <source>
        <dbReference type="EMBL" id="GAV63073.1"/>
    </source>
</evidence>
<proteinExistence type="predicted"/>
<evidence type="ECO:0000313" key="3">
    <source>
        <dbReference type="Proteomes" id="UP000187406"/>
    </source>
</evidence>
<feature type="non-terminal residue" evidence="2">
    <location>
        <position position="1"/>
    </location>
</feature>
<protein>
    <submittedName>
        <fullName evidence="2">Uncharacterized protein</fullName>
    </submittedName>
</protein>
<dbReference type="Proteomes" id="UP000187406">
    <property type="component" value="Unassembled WGS sequence"/>
</dbReference>
<feature type="region of interest" description="Disordered" evidence="1">
    <location>
        <begin position="1"/>
        <end position="36"/>
    </location>
</feature>
<organism evidence="2 3">
    <name type="scientific">Cephalotus follicularis</name>
    <name type="common">Albany pitcher plant</name>
    <dbReference type="NCBI Taxonomy" id="3775"/>
    <lineage>
        <taxon>Eukaryota</taxon>
        <taxon>Viridiplantae</taxon>
        <taxon>Streptophyta</taxon>
        <taxon>Embryophyta</taxon>
        <taxon>Tracheophyta</taxon>
        <taxon>Spermatophyta</taxon>
        <taxon>Magnoliopsida</taxon>
        <taxon>eudicotyledons</taxon>
        <taxon>Gunneridae</taxon>
        <taxon>Pentapetalae</taxon>
        <taxon>rosids</taxon>
        <taxon>fabids</taxon>
        <taxon>Oxalidales</taxon>
        <taxon>Cephalotaceae</taxon>
        <taxon>Cephalotus</taxon>
    </lineage>
</organism>
<dbReference type="AlphaFoldDB" id="A0A1Q3B5K9"/>
<evidence type="ECO:0000256" key="1">
    <source>
        <dbReference type="SAM" id="MobiDB-lite"/>
    </source>
</evidence>
<reference evidence="3" key="1">
    <citation type="submission" date="2016-04" db="EMBL/GenBank/DDBJ databases">
        <title>Cephalotus genome sequencing.</title>
        <authorList>
            <person name="Fukushima K."/>
            <person name="Hasebe M."/>
            <person name="Fang X."/>
        </authorList>
    </citation>
    <scope>NUCLEOTIDE SEQUENCE [LARGE SCALE GENOMIC DNA]</scope>
    <source>
        <strain evidence="3">cv. St1</strain>
    </source>
</reference>
<keyword evidence="3" id="KW-1185">Reference proteome</keyword>
<dbReference type="OrthoDB" id="1436494at2759"/>
<dbReference type="InParanoid" id="A0A1Q3B5K9"/>
<gene>
    <name evidence="2" type="ORF">CFOL_v3_06595</name>
</gene>
<comment type="caution">
    <text evidence="2">The sequence shown here is derived from an EMBL/GenBank/DDBJ whole genome shotgun (WGS) entry which is preliminary data.</text>
</comment>
<accession>A0A1Q3B5K9</accession>
<sequence>ALGFDSDYNNSSDPGSHTEYSDGSENSDGNPKELKRKPCKFSYYSSNREFELGMRFESGEQFRKLVNDYCVEKSVCLRLYASVDNSIKTLQIKTLKGEHNYHVVFENKRVNSKYLVSFFKDKIRAIPKIKKR</sequence>
<name>A0A1Q3B5K9_CEPFO</name>
<dbReference type="EMBL" id="BDDD01000292">
    <property type="protein sequence ID" value="GAV63073.1"/>
    <property type="molecule type" value="Genomic_DNA"/>
</dbReference>